<keyword evidence="3" id="KW-1185">Reference proteome</keyword>
<dbReference type="PROSITE" id="PS50097">
    <property type="entry name" value="BTB"/>
    <property type="match status" value="1"/>
</dbReference>
<accession>A0A139H396</accession>
<dbReference type="EMBL" id="LFZN01000160">
    <property type="protein sequence ID" value="KXS96891.1"/>
    <property type="molecule type" value="Genomic_DNA"/>
</dbReference>
<protein>
    <recommendedName>
        <fullName evidence="1">BTB domain-containing protein</fullName>
    </recommendedName>
</protein>
<evidence type="ECO:0000313" key="2">
    <source>
        <dbReference type="EMBL" id="KXS96891.1"/>
    </source>
</evidence>
<dbReference type="SUPFAM" id="SSF54695">
    <property type="entry name" value="POZ domain"/>
    <property type="match status" value="1"/>
</dbReference>
<dbReference type="AlphaFoldDB" id="A0A139H396"/>
<dbReference type="Proteomes" id="UP000070133">
    <property type="component" value="Unassembled WGS sequence"/>
</dbReference>
<dbReference type="SMART" id="SM00225">
    <property type="entry name" value="BTB"/>
    <property type="match status" value="1"/>
</dbReference>
<sequence>MAGDQAKLAAISRLVTLSSLTDFSITCGNRTWHVHRLVLAMHSDCLMRVREDGELDLSRVSPEVVGALVEYFYKFDYGREQEAPDYHMELLVVANHYDIIALKDLASGSSSRVSGRSTEILI</sequence>
<proteinExistence type="predicted"/>
<name>A0A139H396_9PEZI</name>
<dbReference type="InterPro" id="IPR000210">
    <property type="entry name" value="BTB/POZ_dom"/>
</dbReference>
<dbReference type="CDD" id="cd18186">
    <property type="entry name" value="BTB_POZ_ZBTB_KLHL-like"/>
    <property type="match status" value="1"/>
</dbReference>
<comment type="caution">
    <text evidence="2">The sequence shown here is derived from an EMBL/GenBank/DDBJ whole genome shotgun (WGS) entry which is preliminary data.</text>
</comment>
<feature type="domain" description="BTB" evidence="1">
    <location>
        <begin position="21"/>
        <end position="81"/>
    </location>
</feature>
<reference evidence="2 3" key="1">
    <citation type="submission" date="2015-07" db="EMBL/GenBank/DDBJ databases">
        <title>Comparative genomics of the Sigatoka disease complex on banana suggests a link between parallel evolutionary changes in Pseudocercospora fijiensis and Pseudocercospora eumusae and increased virulence on the banana host.</title>
        <authorList>
            <person name="Chang T.-C."/>
            <person name="Salvucci A."/>
            <person name="Crous P.W."/>
            <person name="Stergiopoulos I."/>
        </authorList>
    </citation>
    <scope>NUCLEOTIDE SEQUENCE [LARGE SCALE GENOMIC DNA]</scope>
    <source>
        <strain evidence="2 3">CBS 114824</strain>
    </source>
</reference>
<dbReference type="Gene3D" id="3.30.710.10">
    <property type="entry name" value="Potassium Channel Kv1.1, Chain A"/>
    <property type="match status" value="1"/>
</dbReference>
<evidence type="ECO:0000313" key="3">
    <source>
        <dbReference type="Proteomes" id="UP000070133"/>
    </source>
</evidence>
<gene>
    <name evidence="2" type="ORF">AC578_6239</name>
</gene>
<dbReference type="Pfam" id="PF00651">
    <property type="entry name" value="BTB"/>
    <property type="match status" value="1"/>
</dbReference>
<dbReference type="OrthoDB" id="3650515at2759"/>
<dbReference type="InterPro" id="IPR011333">
    <property type="entry name" value="SKP1/BTB/POZ_sf"/>
</dbReference>
<evidence type="ECO:0000259" key="1">
    <source>
        <dbReference type="PROSITE" id="PS50097"/>
    </source>
</evidence>
<organism evidence="2 3">
    <name type="scientific">Pseudocercospora eumusae</name>
    <dbReference type="NCBI Taxonomy" id="321146"/>
    <lineage>
        <taxon>Eukaryota</taxon>
        <taxon>Fungi</taxon>
        <taxon>Dikarya</taxon>
        <taxon>Ascomycota</taxon>
        <taxon>Pezizomycotina</taxon>
        <taxon>Dothideomycetes</taxon>
        <taxon>Dothideomycetidae</taxon>
        <taxon>Mycosphaerellales</taxon>
        <taxon>Mycosphaerellaceae</taxon>
        <taxon>Pseudocercospora</taxon>
    </lineage>
</organism>